<evidence type="ECO:0000313" key="10">
    <source>
        <dbReference type="EMBL" id="RAL03936.1"/>
    </source>
</evidence>
<evidence type="ECO:0000256" key="2">
    <source>
        <dbReference type="ARBA" id="ARBA00012759"/>
    </source>
</evidence>
<dbReference type="OrthoDB" id="3182339at2759"/>
<keyword evidence="6" id="KW-0788">Thiol protease</keyword>
<feature type="compositionally biased region" description="Basic and acidic residues" evidence="7">
    <location>
        <begin position="591"/>
        <end position="604"/>
    </location>
</feature>
<reference evidence="10 11" key="1">
    <citation type="submission" date="2018-02" db="EMBL/GenBank/DDBJ databases">
        <title>The genomes of Aspergillus section Nigri reveals drivers in fungal speciation.</title>
        <authorList>
            <consortium name="DOE Joint Genome Institute"/>
            <person name="Vesth T.C."/>
            <person name="Nybo J."/>
            <person name="Theobald S."/>
            <person name="Brandl J."/>
            <person name="Frisvad J.C."/>
            <person name="Nielsen K.F."/>
            <person name="Lyhne E.K."/>
            <person name="Kogle M.E."/>
            <person name="Kuo A."/>
            <person name="Riley R."/>
            <person name="Clum A."/>
            <person name="Nolan M."/>
            <person name="Lipzen A."/>
            <person name="Salamov A."/>
            <person name="Henrissat B."/>
            <person name="Wiebenga A."/>
            <person name="De vries R.P."/>
            <person name="Grigoriev I.V."/>
            <person name="Mortensen U.H."/>
            <person name="Andersen M.R."/>
            <person name="Baker S.E."/>
        </authorList>
    </citation>
    <scope>NUCLEOTIDE SEQUENCE [LARGE SCALE GENOMIC DNA]</scope>
    <source>
        <strain evidence="10 11">CBS 121593</strain>
    </source>
</reference>
<dbReference type="SUPFAM" id="SSF52540">
    <property type="entry name" value="P-loop containing nucleoside triphosphate hydrolases"/>
    <property type="match status" value="1"/>
</dbReference>
<dbReference type="PANTHER" id="PTHR13367">
    <property type="entry name" value="UBIQUITIN THIOESTERASE"/>
    <property type="match status" value="1"/>
</dbReference>
<evidence type="ECO:0000256" key="7">
    <source>
        <dbReference type="SAM" id="MobiDB-lite"/>
    </source>
</evidence>
<feature type="region of interest" description="Disordered" evidence="7">
    <location>
        <begin position="578"/>
        <end position="604"/>
    </location>
</feature>
<organism evidence="10 11">
    <name type="scientific">Aspergillus ibericus CBS 121593</name>
    <dbReference type="NCBI Taxonomy" id="1448316"/>
    <lineage>
        <taxon>Eukaryota</taxon>
        <taxon>Fungi</taxon>
        <taxon>Dikarya</taxon>
        <taxon>Ascomycota</taxon>
        <taxon>Pezizomycotina</taxon>
        <taxon>Eurotiomycetes</taxon>
        <taxon>Eurotiomycetidae</taxon>
        <taxon>Eurotiales</taxon>
        <taxon>Aspergillaceae</taxon>
        <taxon>Aspergillus</taxon>
        <taxon>Aspergillus subgen. Circumdati</taxon>
    </lineage>
</organism>
<keyword evidence="3" id="KW-0645">Protease</keyword>
<evidence type="ECO:0000313" key="11">
    <source>
        <dbReference type="Proteomes" id="UP000249402"/>
    </source>
</evidence>
<protein>
    <recommendedName>
        <fullName evidence="2">ubiquitinyl hydrolase 1</fullName>
        <ecNumber evidence="2">3.4.19.12</ecNumber>
    </recommendedName>
</protein>
<evidence type="ECO:0000256" key="5">
    <source>
        <dbReference type="ARBA" id="ARBA00022801"/>
    </source>
</evidence>
<feature type="compositionally biased region" description="Basic residues" evidence="7">
    <location>
        <begin position="579"/>
        <end position="590"/>
    </location>
</feature>
<gene>
    <name evidence="10" type="ORF">BO80DRAFT_340662</name>
</gene>
<feature type="domain" description="DUF3645" evidence="9">
    <location>
        <begin position="1254"/>
        <end position="1286"/>
    </location>
</feature>
<dbReference type="EC" id="3.4.19.12" evidence="2"/>
<dbReference type="InterPro" id="IPR027417">
    <property type="entry name" value="P-loop_NTPase"/>
</dbReference>
<feature type="non-terminal residue" evidence="10">
    <location>
        <position position="1"/>
    </location>
</feature>
<dbReference type="Pfam" id="PF12359">
    <property type="entry name" value="DUF3645"/>
    <property type="match status" value="1"/>
</dbReference>
<proteinExistence type="predicted"/>
<dbReference type="InterPro" id="IPR022105">
    <property type="entry name" value="DUF3645"/>
</dbReference>
<keyword evidence="5" id="KW-0378">Hydrolase</keyword>
<keyword evidence="11" id="KW-1185">Reference proteome</keyword>
<feature type="domain" description="DUF3638" evidence="8">
    <location>
        <begin position="912"/>
        <end position="1135"/>
    </location>
</feature>
<evidence type="ECO:0000256" key="4">
    <source>
        <dbReference type="ARBA" id="ARBA00022786"/>
    </source>
</evidence>
<evidence type="ECO:0000256" key="3">
    <source>
        <dbReference type="ARBA" id="ARBA00022670"/>
    </source>
</evidence>
<accession>A0A395H8H9</accession>
<feature type="non-terminal residue" evidence="10">
    <location>
        <position position="1531"/>
    </location>
</feature>
<dbReference type="PANTHER" id="PTHR13367:SF33">
    <property type="entry name" value="P-LOOP CONTAINING NUCLEOSIDE TRIPHOSPHATE HYDROLASE PROTEIN"/>
    <property type="match status" value="1"/>
</dbReference>
<evidence type="ECO:0000259" key="9">
    <source>
        <dbReference type="Pfam" id="PF12359"/>
    </source>
</evidence>
<dbReference type="Proteomes" id="UP000249402">
    <property type="component" value="Unassembled WGS sequence"/>
</dbReference>
<dbReference type="STRING" id="1448316.A0A395H8H9"/>
<dbReference type="Gene3D" id="3.40.50.300">
    <property type="entry name" value="P-loop containing nucleotide triphosphate hydrolases"/>
    <property type="match status" value="1"/>
</dbReference>
<dbReference type="GO" id="GO:0006508">
    <property type="term" value="P:proteolysis"/>
    <property type="evidence" value="ECO:0007669"/>
    <property type="project" value="UniProtKB-KW"/>
</dbReference>
<dbReference type="RefSeq" id="XP_025578263.1">
    <property type="nucleotide sequence ID" value="XM_025715205.1"/>
</dbReference>
<dbReference type="Pfam" id="PF12340">
    <property type="entry name" value="DUF3638"/>
    <property type="match status" value="1"/>
</dbReference>
<evidence type="ECO:0000259" key="8">
    <source>
        <dbReference type="Pfam" id="PF12340"/>
    </source>
</evidence>
<evidence type="ECO:0000256" key="6">
    <source>
        <dbReference type="ARBA" id="ARBA00022807"/>
    </source>
</evidence>
<sequence>GKLPADIRDSETLKALFGNQRLIAFPSNQPGMSYALALQREGHQIHLGYRGKDLVIRACKADMVLELVPRSVFDNGRSIDLPTPLVHDCVHWLDLRSGIIEARRSPAIWKERAGNWKIHVRTRKAQRGSSLLVDPHSRLAASIAKIFMHFEQPSMLTIYQPAVFTLSVELKRMNLSFHVNMQKRLLQCKQLAAEIDPNQDAGTWYGLQSMLVLRNVHNRSQRSVITTLGKIEYRRQGIHVLVRKGNNGDYGRYRIDDVLGRLQGSADPLQLYTKAQLHAYTSFTLPDLLTGRTGTEEALACLGSAYSQPWTPLSQNIVDLLQTISHLTPLRQYYPKEAKRQQAVTWNQHLTTVIQHEGYRPVIELILSRSNRLSLFELEGAPSSLDKATNETHLSERARWRRSIYERADTLCQVPTERYDMTYFSRVAHYPSKRATRTREIVTLLREMPSEINTTKDLARILKQWPYIGGYLGKLTPGALHESLSVDLAVGWGSLVRLCKECTTHDAYYVMFRLGLMAYGDRVDMTVIRVLAAFFILDDLKRLPLPQFASFENFQDEGLPDFSSILEQVRLFKTEYKHPTHGKRKGKKARARAESPEMEQARKKHDIDSGIASVQFATFLYQQWPCAKPSVDGFSSEFLDIEGAVKAIRPDWERQYKNMRLTDQLRNVQEILDAHSATMNRPKDLPQRCPSNVCWSLPNSSRKSTVQLAQELLLKQGPSLEQSKTAIPGLAVQRVQEPCRVSVGGEVSSVPGITELEHIVQGVAHSDCSVRTRYGQDLQLSINALKEKHRQPERGQPERLNFSEGMSKFDDQIRNARAVVDGYYQQIRNTLSAGDRRYRWLRQGGLWPCITPVTILQQLRTTGSVTFGPNMKEALVSYALAVVRLQRSARMKELHAKGDQSRLDQEHLHPSHAIWDYMAYPDWILLEIDADMQIRQEQVTVALEMVSPTSGSNSVLQMNMGQGKTSVIMPMVASALAHGDVLVRLLVPKALTTQTAQVLQARLGGLVGRELIHIPFSRRTPTTPHLIGEYRSLHEETLQRSGIVLGVPEHALSFKLSGLQRVSDMKISEAVEMVAIQGWIDQVGRDVLDECDFTLSPKTQLIYPSGSQLVVDGHPDRWEVIMAVLGLVAQHLRDLAQELPQSIDVVNRAVGAFPLAYLLRQDVEEILCKRIVDDVCSGRGSVFPIEEYDEMETAKIKQFISEERLDAPVLKDINILLEDVPRARKKASLLRGLLVHRILLLCLKKRWNVQYGLHPKRDPVAVPFHAKGVPSDHAEWGHPDVAILFTCLAFYHEGMNQAQTRQCLKALLRSDDPATEYDRWTHASSALPEGLRHWNLINVDDQGQVAEIWQHLRFSTTVINYFLKNFVFPVHAKQFAVKLQTSGWDVPFFTNSTEGSPSRPSRAGLTTGFSGTNDNRRLLPLTIEQHDLPELLHTNAEVLTYLLQKRNREYRLAVTNGRRLSEEELLVNLKSKGIRVLIDAGAFILEMDNRTLVRTWLEKDSQAQAAVYFGRDNKAWVQYQSGRSIPLIATP</sequence>
<dbReference type="InterPro" id="IPR022099">
    <property type="entry name" value="DUF3638"/>
</dbReference>
<evidence type="ECO:0000256" key="1">
    <source>
        <dbReference type="ARBA" id="ARBA00000707"/>
    </source>
</evidence>
<dbReference type="EMBL" id="KZ824426">
    <property type="protein sequence ID" value="RAL03936.1"/>
    <property type="molecule type" value="Genomic_DNA"/>
</dbReference>
<keyword evidence="4" id="KW-0833">Ubl conjugation pathway</keyword>
<dbReference type="VEuPathDB" id="FungiDB:BO80DRAFT_340662"/>
<dbReference type="GeneID" id="37220070"/>
<comment type="catalytic activity">
    <reaction evidence="1">
        <text>Thiol-dependent hydrolysis of ester, thioester, amide, peptide and isopeptide bonds formed by the C-terminal Gly of ubiquitin (a 76-residue protein attached to proteins as an intracellular targeting signal).</text>
        <dbReference type="EC" id="3.4.19.12"/>
    </reaction>
</comment>
<dbReference type="InterPro" id="IPR051346">
    <property type="entry name" value="OTU_Deubiquitinase"/>
</dbReference>
<name>A0A395H8H9_9EURO</name>
<dbReference type="GO" id="GO:0004843">
    <property type="term" value="F:cysteine-type deubiquitinase activity"/>
    <property type="evidence" value="ECO:0007669"/>
    <property type="project" value="UniProtKB-EC"/>
</dbReference>